<name>A0ABD2QHE6_9PLAT</name>
<dbReference type="AlphaFoldDB" id="A0ABD2QHE6"/>
<dbReference type="Proteomes" id="UP001626550">
    <property type="component" value="Unassembled WGS sequence"/>
</dbReference>
<dbReference type="EMBL" id="JBJKFK010000194">
    <property type="protein sequence ID" value="KAL3318875.1"/>
    <property type="molecule type" value="Genomic_DNA"/>
</dbReference>
<evidence type="ECO:0000313" key="1">
    <source>
        <dbReference type="EMBL" id="KAL3318875.1"/>
    </source>
</evidence>
<evidence type="ECO:0008006" key="3">
    <source>
        <dbReference type="Google" id="ProtNLM"/>
    </source>
</evidence>
<comment type="caution">
    <text evidence="1">The sequence shown here is derived from an EMBL/GenBank/DDBJ whole genome shotgun (WGS) entry which is preliminary data.</text>
</comment>
<sequence length="77" mass="8654">MFYPPLLFIKDGSDETACGFCPGYQCTDGTCLPLSARCNNVFQCDSDEECCAHDDFECSLPSLVFNVDPLFDIRQFH</sequence>
<gene>
    <name evidence="1" type="ORF">Ciccas_002466</name>
</gene>
<accession>A0ABD2QHE6</accession>
<keyword evidence="2" id="KW-1185">Reference proteome</keyword>
<reference evidence="1 2" key="1">
    <citation type="submission" date="2024-11" db="EMBL/GenBank/DDBJ databases">
        <title>Adaptive evolution of stress response genes in parasites aligns with host niche diversity.</title>
        <authorList>
            <person name="Hahn C."/>
            <person name="Resl P."/>
        </authorList>
    </citation>
    <scope>NUCLEOTIDE SEQUENCE [LARGE SCALE GENOMIC DNA]</scope>
    <source>
        <strain evidence="1">EGGRZ-B1_66</strain>
        <tissue evidence="1">Body</tissue>
    </source>
</reference>
<organism evidence="1 2">
    <name type="scientific">Cichlidogyrus casuarinus</name>
    <dbReference type="NCBI Taxonomy" id="1844966"/>
    <lineage>
        <taxon>Eukaryota</taxon>
        <taxon>Metazoa</taxon>
        <taxon>Spiralia</taxon>
        <taxon>Lophotrochozoa</taxon>
        <taxon>Platyhelminthes</taxon>
        <taxon>Monogenea</taxon>
        <taxon>Monopisthocotylea</taxon>
        <taxon>Dactylogyridea</taxon>
        <taxon>Ancyrocephalidae</taxon>
        <taxon>Cichlidogyrus</taxon>
    </lineage>
</organism>
<protein>
    <recommendedName>
        <fullName evidence="3">Granulins domain-containing protein</fullName>
    </recommendedName>
</protein>
<proteinExistence type="predicted"/>
<evidence type="ECO:0000313" key="2">
    <source>
        <dbReference type="Proteomes" id="UP001626550"/>
    </source>
</evidence>